<evidence type="ECO:0000259" key="1">
    <source>
        <dbReference type="Pfam" id="PF14243"/>
    </source>
</evidence>
<evidence type="ECO:0000313" key="3">
    <source>
        <dbReference type="Proteomes" id="UP000323876"/>
    </source>
</evidence>
<dbReference type="Proteomes" id="UP000323876">
    <property type="component" value="Unassembled WGS sequence"/>
</dbReference>
<keyword evidence="3" id="KW-1185">Reference proteome</keyword>
<reference evidence="2 3" key="1">
    <citation type="submission" date="2019-09" db="EMBL/GenBank/DDBJ databases">
        <authorList>
            <person name="Wang X."/>
        </authorList>
    </citation>
    <scope>NUCLEOTIDE SEQUENCE [LARGE SCALE GENOMIC DNA]</scope>
    <source>
        <strain evidence="2 3">CICC 11023</strain>
    </source>
</reference>
<proteinExistence type="predicted"/>
<dbReference type="OrthoDB" id="5355744at2"/>
<evidence type="ECO:0000313" key="2">
    <source>
        <dbReference type="EMBL" id="KAA8882152.1"/>
    </source>
</evidence>
<sequence length="284" mass="31893">MLLLVPADVLRPRRADEHFAAEADAARAAGMEVALVDHDALTTPDGAEAAVRAVRTSDTAWYRGWMLRSEQYAAFAAALQRRGVTLRTSPEQYRRAHELPGWYSSVTDLTPQAAWTAGADRAEFDRARAELGPGPAVLRDYTKSMKHYWNEAVFIPELDDADGAWRVAQRFRELRGADLTGGFVLRRFEQFRSAEIRTWWVDGTCTLISPHPDTPRELPTPDFDPIPVTQPIANLHLPFLTADFALREDGIWRLIEIGDGQVSDRPNSTPPDAVITFLHKSFRD</sequence>
<dbReference type="EMBL" id="VXLC01000029">
    <property type="protein sequence ID" value="KAA8882152.1"/>
    <property type="molecule type" value="Genomic_DNA"/>
</dbReference>
<comment type="caution">
    <text evidence="2">The sequence shown here is derived from an EMBL/GenBank/DDBJ whole genome shotgun (WGS) entry which is preliminary data.</text>
</comment>
<accession>A0A5N0DYD2</accession>
<dbReference type="InterPro" id="IPR025643">
    <property type="entry name" value="R2K_3"/>
</dbReference>
<gene>
    <name evidence="2" type="ORF">F3087_39235</name>
</gene>
<protein>
    <recommendedName>
        <fullName evidence="1">ATP-grasp domain-containing protein</fullName>
    </recommendedName>
</protein>
<organism evidence="2 3">
    <name type="scientific">Nocardia colli</name>
    <dbReference type="NCBI Taxonomy" id="2545717"/>
    <lineage>
        <taxon>Bacteria</taxon>
        <taxon>Bacillati</taxon>
        <taxon>Actinomycetota</taxon>
        <taxon>Actinomycetes</taxon>
        <taxon>Mycobacteriales</taxon>
        <taxon>Nocardiaceae</taxon>
        <taxon>Nocardia</taxon>
    </lineage>
</organism>
<dbReference type="AlphaFoldDB" id="A0A5N0DYD2"/>
<feature type="domain" description="ATP-grasp" evidence="1">
    <location>
        <begin position="130"/>
        <end position="276"/>
    </location>
</feature>
<name>A0A5N0DYD2_9NOCA</name>
<dbReference type="Pfam" id="PF14243">
    <property type="entry name" value="R2K_3"/>
    <property type="match status" value="1"/>
</dbReference>